<feature type="compositionally biased region" description="Polar residues" evidence="9">
    <location>
        <begin position="380"/>
        <end position="392"/>
    </location>
</feature>
<accession>A0A2B7XDQ2</accession>
<dbReference type="Gene3D" id="1.20.5.420">
    <property type="entry name" value="Immunoglobulin FC, subunit C"/>
    <property type="match status" value="1"/>
</dbReference>
<comment type="subcellular location">
    <subcellularLocation>
        <location evidence="2">Cytoplasm</location>
    </subcellularLocation>
    <subcellularLocation>
        <location evidence="1">Endosome membrane</location>
        <topology evidence="1">Peripheral membrane protein</topology>
    </subcellularLocation>
</comment>
<feature type="compositionally biased region" description="Polar residues" evidence="9">
    <location>
        <begin position="326"/>
        <end position="340"/>
    </location>
</feature>
<dbReference type="Pfam" id="PF18097">
    <property type="entry name" value="Vta1_C"/>
    <property type="match status" value="1"/>
</dbReference>
<dbReference type="Pfam" id="PF04652">
    <property type="entry name" value="Vta1"/>
    <property type="match status" value="1"/>
</dbReference>
<dbReference type="AlphaFoldDB" id="A0A2B7XDQ2"/>
<dbReference type="OrthoDB" id="391137at2759"/>
<dbReference type="STRING" id="2060905.A0A2B7XDQ2"/>
<dbReference type="Proteomes" id="UP000224080">
    <property type="component" value="Unassembled WGS sequence"/>
</dbReference>
<evidence type="ECO:0000313" key="13">
    <source>
        <dbReference type="Proteomes" id="UP000224080"/>
    </source>
</evidence>
<evidence type="ECO:0000256" key="8">
    <source>
        <dbReference type="ARBA" id="ARBA00023136"/>
    </source>
</evidence>
<evidence type="ECO:0000256" key="1">
    <source>
        <dbReference type="ARBA" id="ARBA00004481"/>
    </source>
</evidence>
<evidence type="ECO:0000259" key="10">
    <source>
        <dbReference type="Pfam" id="PF04652"/>
    </source>
</evidence>
<dbReference type="Gene3D" id="1.25.40.270">
    <property type="entry name" value="Vacuolar protein sorting-associated protein vta1"/>
    <property type="match status" value="1"/>
</dbReference>
<evidence type="ECO:0000256" key="5">
    <source>
        <dbReference type="ARBA" id="ARBA00022490"/>
    </source>
</evidence>
<feature type="domain" description="Vta1/callose synthase N-terminal" evidence="10">
    <location>
        <begin position="13"/>
        <end position="156"/>
    </location>
</feature>
<dbReference type="GO" id="GO:0010008">
    <property type="term" value="C:endosome membrane"/>
    <property type="evidence" value="ECO:0007669"/>
    <property type="project" value="UniProtKB-SubCell"/>
</dbReference>
<organism evidence="12 13">
    <name type="scientific">Blastomyces parvus</name>
    <dbReference type="NCBI Taxonomy" id="2060905"/>
    <lineage>
        <taxon>Eukaryota</taxon>
        <taxon>Fungi</taxon>
        <taxon>Dikarya</taxon>
        <taxon>Ascomycota</taxon>
        <taxon>Pezizomycotina</taxon>
        <taxon>Eurotiomycetes</taxon>
        <taxon>Eurotiomycetidae</taxon>
        <taxon>Onygenales</taxon>
        <taxon>Ajellomycetaceae</taxon>
        <taxon>Blastomyces</taxon>
    </lineage>
</organism>
<feature type="compositionally biased region" description="Low complexity" evidence="9">
    <location>
        <begin position="345"/>
        <end position="354"/>
    </location>
</feature>
<dbReference type="PANTHER" id="PTHR46009:SF1">
    <property type="entry name" value="VACUOLAR PROTEIN SORTING-ASSOCIATED PROTEIN VTA1 HOMOLOG"/>
    <property type="match status" value="1"/>
</dbReference>
<comment type="caution">
    <text evidence="12">The sequence shown here is derived from an EMBL/GenBank/DDBJ whole genome shotgun (WGS) entry which is preliminary data.</text>
</comment>
<dbReference type="InterPro" id="IPR041212">
    <property type="entry name" value="Vta1_C"/>
</dbReference>
<keyword evidence="8" id="KW-0472">Membrane</keyword>
<evidence type="ECO:0000256" key="6">
    <source>
        <dbReference type="ARBA" id="ARBA00022753"/>
    </source>
</evidence>
<feature type="compositionally biased region" description="Low complexity" evidence="9">
    <location>
        <begin position="291"/>
        <end position="307"/>
    </location>
</feature>
<keyword evidence="7" id="KW-0653">Protein transport</keyword>
<keyword evidence="4" id="KW-0813">Transport</keyword>
<dbReference type="EMBL" id="PDNC01000018">
    <property type="protein sequence ID" value="PGH06862.1"/>
    <property type="molecule type" value="Genomic_DNA"/>
</dbReference>
<proteinExistence type="inferred from homology"/>
<dbReference type="InterPro" id="IPR044538">
    <property type="entry name" value="Vta1-like"/>
</dbReference>
<evidence type="ECO:0000256" key="3">
    <source>
        <dbReference type="ARBA" id="ARBA00007895"/>
    </source>
</evidence>
<dbReference type="GO" id="GO:0015031">
    <property type="term" value="P:protein transport"/>
    <property type="evidence" value="ECO:0007669"/>
    <property type="project" value="UniProtKB-KW"/>
</dbReference>
<evidence type="ECO:0000259" key="11">
    <source>
        <dbReference type="Pfam" id="PF18097"/>
    </source>
</evidence>
<evidence type="ECO:0000256" key="9">
    <source>
        <dbReference type="SAM" id="MobiDB-lite"/>
    </source>
</evidence>
<dbReference type="PANTHER" id="PTHR46009">
    <property type="entry name" value="VACUOLAR PROTEIN SORTING-ASSOCIATED PROTEIN VTA1 HOMOLOG"/>
    <property type="match status" value="1"/>
</dbReference>
<comment type="similarity">
    <text evidence="3">Belongs to the VTA1 family.</text>
</comment>
<feature type="compositionally biased region" description="Polar residues" evidence="9">
    <location>
        <begin position="249"/>
        <end position="259"/>
    </location>
</feature>
<dbReference type="GO" id="GO:0032511">
    <property type="term" value="P:late endosome to vacuole transport via multivesicular body sorting pathway"/>
    <property type="evidence" value="ECO:0007669"/>
    <property type="project" value="InterPro"/>
</dbReference>
<evidence type="ECO:0000256" key="7">
    <source>
        <dbReference type="ARBA" id="ARBA00022927"/>
    </source>
</evidence>
<feature type="domain" description="Vta1 C-terminal" evidence="11">
    <location>
        <begin position="404"/>
        <end position="439"/>
    </location>
</feature>
<dbReference type="InterPro" id="IPR039431">
    <property type="entry name" value="Vta1/CALS_N"/>
</dbReference>
<keyword evidence="13" id="KW-1185">Reference proteome</keyword>
<evidence type="ECO:0000313" key="12">
    <source>
        <dbReference type="EMBL" id="PGH06862.1"/>
    </source>
</evidence>
<feature type="compositionally biased region" description="Low complexity" evidence="9">
    <location>
        <begin position="367"/>
        <end position="378"/>
    </location>
</feature>
<name>A0A2B7XDQ2_9EURO</name>
<protein>
    <submittedName>
        <fullName evidence="12">Vacuolar protein sorting-associated protein VTA1</fullName>
    </submittedName>
</protein>
<evidence type="ECO:0000256" key="4">
    <source>
        <dbReference type="ARBA" id="ARBA00022448"/>
    </source>
</evidence>
<sequence>MAANIPAQLKTADITRFVTRASQLERAKPVISYWCNYWTVNQILSKGLHNSDSECLKYTTDLMDKLEKFKSQHADDDTVTDDAAGQAYVEQFGMETFQRADNAVRANKASLQTADTFQAAATFLELCQIWGPIDPEKAAKIKFAKYHALRIAKAVKAGEDPNLSNPSMAEEENLEDGPALDPNDPEVQALSGTTPQILPDVKLRQPSVEDVPDEFDKEERRLAQQSILNESLHPSRASSVPPPRRADSGNVTAASSTGLPSPPTYSAGMVDLSPDDDARQRPSHLSKTFVPDLPAAPSDFPSPASSSQELPDPGPGPGQFSERRTSLSTFQSFPAPTTQPDEPATTTDLHGPPGTHTPPPTTLEGWTRPIRPTAAPPTSIQPTKLMQSISPYSNPPPSQGVVDEDSIAKAQKHARWAVSALNFDDVPTAIKELKNALNKLGAQ</sequence>
<feature type="region of interest" description="Disordered" evidence="9">
    <location>
        <begin position="159"/>
        <end position="197"/>
    </location>
</feature>
<reference evidence="12 13" key="1">
    <citation type="submission" date="2017-10" db="EMBL/GenBank/DDBJ databases">
        <title>Comparative genomics in systemic dimorphic fungi from Ajellomycetaceae.</title>
        <authorList>
            <person name="Munoz J.F."/>
            <person name="Mcewen J.G."/>
            <person name="Clay O.K."/>
            <person name="Cuomo C.A."/>
        </authorList>
    </citation>
    <scope>NUCLEOTIDE SEQUENCE [LARGE SCALE GENOMIC DNA]</scope>
    <source>
        <strain evidence="12 13">UAMH130</strain>
    </source>
</reference>
<gene>
    <name evidence="12" type="ORF">GX51_02107</name>
</gene>
<keyword evidence="6" id="KW-0967">Endosome</keyword>
<dbReference type="GO" id="GO:0005771">
    <property type="term" value="C:multivesicular body"/>
    <property type="evidence" value="ECO:0007669"/>
    <property type="project" value="TreeGrafter"/>
</dbReference>
<keyword evidence="5" id="KW-0963">Cytoplasm</keyword>
<evidence type="ECO:0000256" key="2">
    <source>
        <dbReference type="ARBA" id="ARBA00004496"/>
    </source>
</evidence>
<dbReference type="InterPro" id="IPR023175">
    <property type="entry name" value="Vta1/CALS_N_sf"/>
</dbReference>
<feature type="region of interest" description="Disordered" evidence="9">
    <location>
        <begin position="226"/>
        <end position="406"/>
    </location>
</feature>